<accession>A0ACB7T8Q1</accession>
<gene>
    <name evidence="1" type="ORF">HPB50_007596</name>
</gene>
<dbReference type="EMBL" id="CM023490">
    <property type="protein sequence ID" value="KAH6942539.1"/>
    <property type="molecule type" value="Genomic_DNA"/>
</dbReference>
<organism evidence="1 2">
    <name type="scientific">Hyalomma asiaticum</name>
    <name type="common">Tick</name>
    <dbReference type="NCBI Taxonomy" id="266040"/>
    <lineage>
        <taxon>Eukaryota</taxon>
        <taxon>Metazoa</taxon>
        <taxon>Ecdysozoa</taxon>
        <taxon>Arthropoda</taxon>
        <taxon>Chelicerata</taxon>
        <taxon>Arachnida</taxon>
        <taxon>Acari</taxon>
        <taxon>Parasitiformes</taxon>
        <taxon>Ixodida</taxon>
        <taxon>Ixodoidea</taxon>
        <taxon>Ixodidae</taxon>
        <taxon>Hyalomminae</taxon>
        <taxon>Hyalomma</taxon>
    </lineage>
</organism>
<sequence>MRPQFFYSATRARRPLLVALEDADEMFAQLKNGNLSDVGDSEDEEDDDFIFEEAGSDDCALETRETSDELGREASVQRNVMIESCKSKPRIKCEMRNVHLCLTNRRNCFREFHVHH</sequence>
<keyword evidence="2" id="KW-1185">Reference proteome</keyword>
<name>A0ACB7T8Q1_HYAAI</name>
<dbReference type="Proteomes" id="UP000821845">
    <property type="component" value="Chromosome 10"/>
</dbReference>
<protein>
    <submittedName>
        <fullName evidence="1">Uncharacterized protein</fullName>
    </submittedName>
</protein>
<evidence type="ECO:0000313" key="1">
    <source>
        <dbReference type="EMBL" id="KAH6942539.1"/>
    </source>
</evidence>
<evidence type="ECO:0000313" key="2">
    <source>
        <dbReference type="Proteomes" id="UP000821845"/>
    </source>
</evidence>
<comment type="caution">
    <text evidence="1">The sequence shown here is derived from an EMBL/GenBank/DDBJ whole genome shotgun (WGS) entry which is preliminary data.</text>
</comment>
<proteinExistence type="predicted"/>
<reference evidence="1" key="1">
    <citation type="submission" date="2020-05" db="EMBL/GenBank/DDBJ databases">
        <title>Large-scale comparative analyses of tick genomes elucidate their genetic diversity and vector capacities.</title>
        <authorList>
            <person name="Jia N."/>
            <person name="Wang J."/>
            <person name="Shi W."/>
            <person name="Du L."/>
            <person name="Sun Y."/>
            <person name="Zhan W."/>
            <person name="Jiang J."/>
            <person name="Wang Q."/>
            <person name="Zhang B."/>
            <person name="Ji P."/>
            <person name="Sakyi L.B."/>
            <person name="Cui X."/>
            <person name="Yuan T."/>
            <person name="Jiang B."/>
            <person name="Yang W."/>
            <person name="Lam T.T.-Y."/>
            <person name="Chang Q."/>
            <person name="Ding S."/>
            <person name="Wang X."/>
            <person name="Zhu J."/>
            <person name="Ruan X."/>
            <person name="Zhao L."/>
            <person name="Wei J."/>
            <person name="Que T."/>
            <person name="Du C."/>
            <person name="Cheng J."/>
            <person name="Dai P."/>
            <person name="Han X."/>
            <person name="Huang E."/>
            <person name="Gao Y."/>
            <person name="Liu J."/>
            <person name="Shao H."/>
            <person name="Ye R."/>
            <person name="Li L."/>
            <person name="Wei W."/>
            <person name="Wang X."/>
            <person name="Wang C."/>
            <person name="Yang T."/>
            <person name="Huo Q."/>
            <person name="Li W."/>
            <person name="Guo W."/>
            <person name="Chen H."/>
            <person name="Zhou L."/>
            <person name="Ni X."/>
            <person name="Tian J."/>
            <person name="Zhou Y."/>
            <person name="Sheng Y."/>
            <person name="Liu T."/>
            <person name="Pan Y."/>
            <person name="Xia L."/>
            <person name="Li J."/>
            <person name="Zhao F."/>
            <person name="Cao W."/>
        </authorList>
    </citation>
    <scope>NUCLEOTIDE SEQUENCE</scope>
    <source>
        <strain evidence="1">Hyas-2018</strain>
    </source>
</reference>